<evidence type="ECO:0000313" key="4">
    <source>
        <dbReference type="EMBL" id="WAJ72023.1"/>
    </source>
</evidence>
<dbReference type="Gene3D" id="1.50.10.100">
    <property type="entry name" value="Chondroitin AC/alginate lyase"/>
    <property type="match status" value="1"/>
</dbReference>
<evidence type="ECO:0000313" key="5">
    <source>
        <dbReference type="Proteomes" id="UP001163726"/>
    </source>
</evidence>
<dbReference type="InterPro" id="IPR008929">
    <property type="entry name" value="Chondroitin_lyas"/>
</dbReference>
<dbReference type="Pfam" id="PF05426">
    <property type="entry name" value="Alginate_lyase"/>
    <property type="match status" value="1"/>
</dbReference>
<evidence type="ECO:0000256" key="1">
    <source>
        <dbReference type="ARBA" id="ARBA00022729"/>
    </source>
</evidence>
<organism evidence="4 5">
    <name type="scientific">Catenovulum adriaticum</name>
    <dbReference type="NCBI Taxonomy" id="2984846"/>
    <lineage>
        <taxon>Bacteria</taxon>
        <taxon>Pseudomonadati</taxon>
        <taxon>Pseudomonadota</taxon>
        <taxon>Gammaproteobacteria</taxon>
        <taxon>Alteromonadales</taxon>
        <taxon>Alteromonadaceae</taxon>
        <taxon>Catenovulum</taxon>
    </lineage>
</organism>
<sequence length="423" mass="47597">MNRKTMTVITSLTFLGACSIAEPLLSETSVADNKSAEQVQSFVLTYIDVSQIELNKQKMLQTNSIYHDALKYTLARADKALKRAPNPVTNKPNAGPSGNLHDYLSIGPYWWPDPTKVDGLPWIRKDGEVNPLTRGNNTDQTRASTFLNDLGALNLAYLYATKATTKSAYLKKSQQLIKLWLIDSNTKMNPHLNFAQGVPGKSTGRPFGIIEWEKISNIITSIELLTHSNSVHQTFIQQANSWLTEYLNWLLTSKIGMQEAATKNNHANWYDYQVLGLMIHLGQTEQAIHYSQTLKHKRINSQINADGAQPYELARTKSINYSSMNLMAFLKVAELADKLGVDLLNHQGPEGQSIKLAVEYLLPYVQGKKEWQYKQLGGIQKAFEQKAYSTLYVANKVLKDTTVPNVLLKNNIQHVKPELILSY</sequence>
<reference evidence="4" key="1">
    <citation type="submission" date="2022-10" db="EMBL/GenBank/DDBJ databases">
        <title>Catenovulum adriacola sp. nov. isolated in the Harbour of Susak.</title>
        <authorList>
            <person name="Schoch T."/>
            <person name="Reich S.J."/>
            <person name="Stoeferle S."/>
            <person name="Flaiz M."/>
            <person name="Kazda M."/>
            <person name="Riedel C.U."/>
            <person name="Duerre P."/>
        </authorList>
    </citation>
    <scope>NUCLEOTIDE SEQUENCE</scope>
    <source>
        <strain evidence="4">TS8</strain>
        <plasmid evidence="4">pCadTS8_1</plasmid>
    </source>
</reference>
<protein>
    <submittedName>
        <fullName evidence="4">Alginate lyase family protein</fullName>
    </submittedName>
</protein>
<name>A0ABY7ARY7_9ALTE</name>
<dbReference type="PROSITE" id="PS51257">
    <property type="entry name" value="PROKAR_LIPOPROTEIN"/>
    <property type="match status" value="1"/>
</dbReference>
<dbReference type="RefSeq" id="WP_268076740.1">
    <property type="nucleotide sequence ID" value="NZ_CP109966.1"/>
</dbReference>
<feature type="domain" description="Alginate lyase" evidence="3">
    <location>
        <begin position="88"/>
        <end position="371"/>
    </location>
</feature>
<evidence type="ECO:0000256" key="2">
    <source>
        <dbReference type="ARBA" id="ARBA00023239"/>
    </source>
</evidence>
<evidence type="ECO:0000259" key="3">
    <source>
        <dbReference type="Pfam" id="PF05426"/>
    </source>
</evidence>
<keyword evidence="1" id="KW-0732">Signal</keyword>
<accession>A0ABY7ARY7</accession>
<keyword evidence="5" id="KW-1185">Reference proteome</keyword>
<dbReference type="Proteomes" id="UP001163726">
    <property type="component" value="Plasmid pCadTS8_1"/>
</dbReference>
<dbReference type="InterPro" id="IPR008397">
    <property type="entry name" value="Alginate_lyase_dom"/>
</dbReference>
<dbReference type="EMBL" id="CP109966">
    <property type="protein sequence ID" value="WAJ72023.1"/>
    <property type="molecule type" value="Genomic_DNA"/>
</dbReference>
<proteinExistence type="predicted"/>
<geneLocation type="plasmid" evidence="4 5">
    <name>pCadTS8_1</name>
</geneLocation>
<dbReference type="GO" id="GO:0016829">
    <property type="term" value="F:lyase activity"/>
    <property type="evidence" value="ECO:0007669"/>
    <property type="project" value="UniProtKB-KW"/>
</dbReference>
<gene>
    <name evidence="4" type="ORF">OLW01_15005</name>
</gene>
<keyword evidence="4" id="KW-0614">Plasmid</keyword>
<keyword evidence="2 4" id="KW-0456">Lyase</keyword>
<dbReference type="SUPFAM" id="SSF48230">
    <property type="entry name" value="Chondroitin AC/alginate lyase"/>
    <property type="match status" value="1"/>
</dbReference>